<feature type="region of interest" description="Disordered" evidence="1">
    <location>
        <begin position="331"/>
        <end position="376"/>
    </location>
</feature>
<organism evidence="2 3">
    <name type="scientific">Trichonephila clavata</name>
    <name type="common">Joro spider</name>
    <name type="synonym">Nephila clavata</name>
    <dbReference type="NCBI Taxonomy" id="2740835"/>
    <lineage>
        <taxon>Eukaryota</taxon>
        <taxon>Metazoa</taxon>
        <taxon>Ecdysozoa</taxon>
        <taxon>Arthropoda</taxon>
        <taxon>Chelicerata</taxon>
        <taxon>Arachnida</taxon>
        <taxon>Araneae</taxon>
        <taxon>Araneomorphae</taxon>
        <taxon>Entelegynae</taxon>
        <taxon>Araneoidea</taxon>
        <taxon>Nephilidae</taxon>
        <taxon>Trichonephila</taxon>
    </lineage>
</organism>
<feature type="compositionally biased region" description="Basic and acidic residues" evidence="1">
    <location>
        <begin position="76"/>
        <end position="93"/>
    </location>
</feature>
<dbReference type="EMBL" id="BMAO01019865">
    <property type="protein sequence ID" value="GFR33395.1"/>
    <property type="molecule type" value="Genomic_DNA"/>
</dbReference>
<evidence type="ECO:0000313" key="3">
    <source>
        <dbReference type="Proteomes" id="UP000887116"/>
    </source>
</evidence>
<feature type="region of interest" description="Disordered" evidence="1">
    <location>
        <begin position="66"/>
        <end position="131"/>
    </location>
</feature>
<protein>
    <submittedName>
        <fullName evidence="2">MAP3K12-binding inhibitory protein 1</fullName>
    </submittedName>
</protein>
<evidence type="ECO:0000256" key="1">
    <source>
        <dbReference type="SAM" id="MobiDB-lite"/>
    </source>
</evidence>
<feature type="compositionally biased region" description="Pro residues" evidence="1">
    <location>
        <begin position="367"/>
        <end position="376"/>
    </location>
</feature>
<name>A0A8X6I375_TRICU</name>
<proteinExistence type="predicted"/>
<gene>
    <name evidence="2" type="primary">MBIP</name>
    <name evidence="2" type="ORF">TNCT_270091</name>
</gene>
<accession>A0A8X6I375</accession>
<sequence length="376" mass="42774">MRTILITEALLKTLQHFEVIKEFNLQPFEGNEKNFNQFKSVLMTLISEVKNELVSDLNTNDKETLHAQNLDMDSNNEERKNCIRDSERKKETQMDTAASDAKAAEKADLASQKVSNMDTNHEKNGDSDFDSNVDVESLESAGTSNTIVRDAAFQLMDSNEVQDNTKLVYRDNVEMQTHTDRRNQINALIMFKRQQKDEKNVKEYCGRPYIDEHNPLWGQINTCARADAVFIPRNDNKSRYKVTRAAQRFDPIDRVTEGVTTQNITKPECAPICNPDSIGEAVKERLKTMEQHLHLNDRARMHIFQRLKALEDRILFLESISPNIFFRPLPSTGNGAPRNSGGPGLQPIKPALINTPLKLGPDQEVPQMPPPKNDIN</sequence>
<dbReference type="AlphaFoldDB" id="A0A8X6I375"/>
<dbReference type="Proteomes" id="UP000887116">
    <property type="component" value="Unassembled WGS sequence"/>
</dbReference>
<comment type="caution">
    <text evidence="2">The sequence shown here is derived from an EMBL/GenBank/DDBJ whole genome shotgun (WGS) entry which is preliminary data.</text>
</comment>
<keyword evidence="3" id="KW-1185">Reference proteome</keyword>
<dbReference type="OrthoDB" id="5531344at2759"/>
<reference evidence="2" key="1">
    <citation type="submission" date="2020-07" db="EMBL/GenBank/DDBJ databases">
        <title>Multicomponent nature underlies the extraordinary mechanical properties of spider dragline silk.</title>
        <authorList>
            <person name="Kono N."/>
            <person name="Nakamura H."/>
            <person name="Mori M."/>
            <person name="Yoshida Y."/>
            <person name="Ohtoshi R."/>
            <person name="Malay A.D."/>
            <person name="Moran D.A.P."/>
            <person name="Tomita M."/>
            <person name="Numata K."/>
            <person name="Arakawa K."/>
        </authorList>
    </citation>
    <scope>NUCLEOTIDE SEQUENCE</scope>
</reference>
<evidence type="ECO:0000313" key="2">
    <source>
        <dbReference type="EMBL" id="GFR33395.1"/>
    </source>
</evidence>